<dbReference type="SMART" id="SM00926">
    <property type="entry name" value="Molybdop_Fe4S4"/>
    <property type="match status" value="1"/>
</dbReference>
<dbReference type="InterPro" id="IPR019574">
    <property type="entry name" value="NADH_UbQ_OxRdtase_Gsu_4Fe4S-bd"/>
</dbReference>
<dbReference type="PANTHER" id="PTHR43105">
    <property type="entry name" value="RESPIRATORY NITRATE REDUCTASE"/>
    <property type="match status" value="1"/>
</dbReference>
<dbReference type="SUPFAM" id="SSF54292">
    <property type="entry name" value="2Fe-2S ferredoxin-like"/>
    <property type="match status" value="1"/>
</dbReference>
<dbReference type="InterPro" id="IPR017896">
    <property type="entry name" value="4Fe4S_Fe-S-bd"/>
</dbReference>
<dbReference type="Pfam" id="PF00384">
    <property type="entry name" value="Molybdopterin"/>
    <property type="match status" value="1"/>
</dbReference>
<dbReference type="GO" id="GO:0008863">
    <property type="term" value="F:formate dehydrogenase (NAD+) activity"/>
    <property type="evidence" value="ECO:0007669"/>
    <property type="project" value="InterPro"/>
</dbReference>
<feature type="domain" description="4Fe-4S ferredoxin-type" evidence="11">
    <location>
        <begin position="173"/>
        <end position="204"/>
    </location>
</feature>
<dbReference type="InterPro" id="IPR041924">
    <property type="entry name" value="Formate_Dh-H_N"/>
</dbReference>
<keyword evidence="6" id="KW-0677">Repeat</keyword>
<keyword evidence="4" id="KW-0001">2Fe-2S</keyword>
<dbReference type="CDD" id="cd00207">
    <property type="entry name" value="fer2"/>
    <property type="match status" value="1"/>
</dbReference>
<evidence type="ECO:0000256" key="6">
    <source>
        <dbReference type="ARBA" id="ARBA00022737"/>
    </source>
</evidence>
<gene>
    <name evidence="14" type="ORF">EG244_11155</name>
</gene>
<dbReference type="GO" id="GO:0046872">
    <property type="term" value="F:metal ion binding"/>
    <property type="evidence" value="ECO:0007669"/>
    <property type="project" value="UniProtKB-KW"/>
</dbReference>
<evidence type="ECO:0000256" key="4">
    <source>
        <dbReference type="ARBA" id="ARBA00022714"/>
    </source>
</evidence>
<dbReference type="PROSITE" id="PS51669">
    <property type="entry name" value="4FE4S_MOW_BIS_MGD"/>
    <property type="match status" value="1"/>
</dbReference>
<dbReference type="GO" id="GO:0051537">
    <property type="term" value="F:2 iron, 2 sulfur cluster binding"/>
    <property type="evidence" value="ECO:0007669"/>
    <property type="project" value="UniProtKB-KW"/>
</dbReference>
<dbReference type="GO" id="GO:0016020">
    <property type="term" value="C:membrane"/>
    <property type="evidence" value="ECO:0007669"/>
    <property type="project" value="TreeGrafter"/>
</dbReference>
<keyword evidence="3" id="KW-0004">4Fe-4S</keyword>
<feature type="domain" description="2Fe-2S ferredoxin-type" evidence="10">
    <location>
        <begin position="22"/>
        <end position="100"/>
    </location>
</feature>
<dbReference type="Pfam" id="PF13510">
    <property type="entry name" value="Fer2_4"/>
    <property type="match status" value="1"/>
</dbReference>
<evidence type="ECO:0000256" key="2">
    <source>
        <dbReference type="ARBA" id="ARBA00007023"/>
    </source>
</evidence>
<feature type="domain" description="4Fe-4S Mo/W bis-MGD-type" evidence="12">
    <location>
        <begin position="253"/>
        <end position="309"/>
    </location>
</feature>
<feature type="domain" description="4Fe-4S His(Cys)3-ligated-type" evidence="13">
    <location>
        <begin position="100"/>
        <end position="139"/>
    </location>
</feature>
<protein>
    <submittedName>
        <fullName evidence="14">Formate dehydrogenase subunit alpha</fullName>
    </submittedName>
</protein>
<dbReference type="PROSITE" id="PS00198">
    <property type="entry name" value="4FE4S_FER_1"/>
    <property type="match status" value="2"/>
</dbReference>
<dbReference type="PROSITE" id="PS51085">
    <property type="entry name" value="2FE2S_FER_2"/>
    <property type="match status" value="1"/>
</dbReference>
<dbReference type="InterPro" id="IPR036010">
    <property type="entry name" value="2Fe-2S_ferredoxin-like_sf"/>
</dbReference>
<keyword evidence="7" id="KW-0560">Oxidoreductase</keyword>
<dbReference type="Gene3D" id="2.20.25.90">
    <property type="entry name" value="ADC-like domains"/>
    <property type="match status" value="1"/>
</dbReference>
<evidence type="ECO:0000313" key="15">
    <source>
        <dbReference type="Proteomes" id="UP000282125"/>
    </source>
</evidence>
<dbReference type="GO" id="GO:0003954">
    <property type="term" value="F:NADH dehydrogenase activity"/>
    <property type="evidence" value="ECO:0007669"/>
    <property type="project" value="TreeGrafter"/>
</dbReference>
<keyword evidence="8" id="KW-0408">Iron</keyword>
<dbReference type="GO" id="GO:0015942">
    <property type="term" value="P:formate metabolic process"/>
    <property type="evidence" value="ECO:0007669"/>
    <property type="project" value="InterPro"/>
</dbReference>
<dbReference type="CDD" id="cd00508">
    <property type="entry name" value="MopB_CT_Fdh-Nap-like"/>
    <property type="match status" value="1"/>
</dbReference>
<dbReference type="PROSITE" id="PS51379">
    <property type="entry name" value="4FE4S_FER_2"/>
    <property type="match status" value="2"/>
</dbReference>
<sequence length="960" mass="104714">MRDFVLPDDSRDLGTPASRSTTLVTLNIDGFDVTVPEGTSLFRAAALAGIPIPKLCATDSLEAFGSCRLCLVEIEGRAGTPASCTTPVAEGLRVRTQTTQLKDLRRGVMELYISDHPLDCLTCAANGDCELQDMAGAVGLREQRYLPEANHFLARDTSGMANPLWQPKDETNPYFTYDPAKCIACSRCVRACEEVQGTFALTMEGRGFDSRIKAGGPADSFLTSDCVSCGACVQACPTATLQENKVIEIGTPDRSVLTTCAYCGVGCQFTAELRGDELVRMVPAKQGRANRGHSCVKGRFAWGYAGHRDRITSPMIRDSIDEPWREVSWDEALSFAAGRLNAIRETHGRNALGVITSSRCTNEETYLVQKLARAVFGTNNTDTCARVCHSPTGYGLGQTFGTSAGTQDFDSVEQSDVILVIGANPSAAHPVFASRMKKRLRQGAKLIVLDPRRTETVEGAHYKAAHHLALTPGTNVAVVSAMAHVIVTEGLFDEAFIRSRCDWDEFQDYAEFIREPRHAPEAVELITGVPAAEIRAAARLYATGGSAAIYYGLGVTEHSQGSTTVIAIANLAMMTGNIGRPGVGVNPLRGQNNVQGSCDMGSFPHELPGYRHVKNPEVRAIFEAAWGVAIDPEPGLRIPNMFDAALDGSFRGLYCQGEDILQSDPDTTHVVAALRAMECVIVQDLFLNETALYAHVFLPGASFLEKDGTFTNAERRINPVRRVMAPKAGYADWEVTQLIANAMGASWNYSHPSEIMDEIARLTPSFAGVSYDLLDRLGSVQWPCNEAAPEGTPLMHIDGFMRGRGRFIRTDYVATDEKTGPRYPLLLTTGRILSQYNVGAQTRRTDNSTWHSEDVLEIHPHDAETRGIRQGDWVHLVSRSGETTLRADVTDRVSPGVVYTTFHHPETQANVITTDYSDWATNCPEFKVTAVQISPSNGPTDWQRDYASHAGKSRRILQVS</sequence>
<dbReference type="SUPFAM" id="SSF53706">
    <property type="entry name" value="Formate dehydrogenase/DMSO reductase, domains 1-3"/>
    <property type="match status" value="1"/>
</dbReference>
<keyword evidence="9" id="KW-0411">Iron-sulfur</keyword>
<dbReference type="Pfam" id="PF01568">
    <property type="entry name" value="Molydop_binding"/>
    <property type="match status" value="1"/>
</dbReference>
<evidence type="ECO:0000313" key="14">
    <source>
        <dbReference type="EMBL" id="RRH74302.1"/>
    </source>
</evidence>
<dbReference type="Gene3D" id="3.10.20.740">
    <property type="match status" value="1"/>
</dbReference>
<dbReference type="Gene3D" id="3.40.228.10">
    <property type="entry name" value="Dimethylsulfoxide Reductase, domain 2"/>
    <property type="match status" value="1"/>
</dbReference>
<dbReference type="GO" id="GO:0043546">
    <property type="term" value="F:molybdopterin cofactor binding"/>
    <property type="evidence" value="ECO:0007669"/>
    <property type="project" value="InterPro"/>
</dbReference>
<feature type="domain" description="4Fe-4S ferredoxin-type" evidence="11">
    <location>
        <begin position="217"/>
        <end position="246"/>
    </location>
</feature>
<evidence type="ECO:0000256" key="7">
    <source>
        <dbReference type="ARBA" id="ARBA00023002"/>
    </source>
</evidence>
<dbReference type="PANTHER" id="PTHR43105:SF14">
    <property type="entry name" value="FORMATE DEHYDROGENASE H"/>
    <property type="match status" value="1"/>
</dbReference>
<dbReference type="Pfam" id="PF12838">
    <property type="entry name" value="Fer4_7"/>
    <property type="match status" value="1"/>
</dbReference>
<dbReference type="Gene3D" id="3.30.70.20">
    <property type="match status" value="1"/>
</dbReference>
<dbReference type="NCBIfam" id="TIGR01591">
    <property type="entry name" value="Fdh-alpha"/>
    <property type="match status" value="1"/>
</dbReference>
<dbReference type="CDD" id="cd02753">
    <property type="entry name" value="MopB_Formate-Dh-H"/>
    <property type="match status" value="1"/>
</dbReference>
<dbReference type="GO" id="GO:0022904">
    <property type="term" value="P:respiratory electron transport chain"/>
    <property type="evidence" value="ECO:0007669"/>
    <property type="project" value="TreeGrafter"/>
</dbReference>
<dbReference type="InterPro" id="IPR006478">
    <property type="entry name" value="Formate_DH_asu"/>
</dbReference>
<dbReference type="GO" id="GO:1990204">
    <property type="term" value="C:oxidoreductase complex"/>
    <property type="evidence" value="ECO:0007669"/>
    <property type="project" value="UniProtKB-ARBA"/>
</dbReference>
<organism evidence="14 15">
    <name type="scientific">Falsigemmobacter faecalis</name>
    <dbReference type="NCBI Taxonomy" id="2488730"/>
    <lineage>
        <taxon>Bacteria</taxon>
        <taxon>Pseudomonadati</taxon>
        <taxon>Pseudomonadota</taxon>
        <taxon>Alphaproteobacteria</taxon>
        <taxon>Rhodobacterales</taxon>
        <taxon>Paracoccaceae</taxon>
        <taxon>Falsigemmobacter</taxon>
    </lineage>
</organism>
<dbReference type="InterPro" id="IPR006963">
    <property type="entry name" value="Mopterin_OxRdtase_4Fe-4S_dom"/>
</dbReference>
<dbReference type="AlphaFoldDB" id="A0A3P3DL14"/>
<dbReference type="Proteomes" id="UP000282125">
    <property type="component" value="Unassembled WGS sequence"/>
</dbReference>
<dbReference type="SUPFAM" id="SSF50692">
    <property type="entry name" value="ADC-like"/>
    <property type="match status" value="1"/>
</dbReference>
<comment type="similarity">
    <text evidence="2">In the C-terminal section; belongs to the prokaryotic molybdopterin-containing oxidoreductase family.</text>
</comment>
<dbReference type="InterPro" id="IPR006656">
    <property type="entry name" value="Mopterin_OxRdtase"/>
</dbReference>
<dbReference type="Pfam" id="PF10588">
    <property type="entry name" value="NADH-G_4Fe-4S_3"/>
    <property type="match status" value="1"/>
</dbReference>
<evidence type="ECO:0000259" key="13">
    <source>
        <dbReference type="PROSITE" id="PS51839"/>
    </source>
</evidence>
<dbReference type="InterPro" id="IPR006655">
    <property type="entry name" value="Mopterin_OxRdtase_prok_CS"/>
</dbReference>
<evidence type="ECO:0000256" key="3">
    <source>
        <dbReference type="ARBA" id="ARBA00022485"/>
    </source>
</evidence>
<keyword evidence="5" id="KW-0479">Metal-binding</keyword>
<dbReference type="Gene3D" id="2.40.40.20">
    <property type="match status" value="1"/>
</dbReference>
<reference evidence="14 15" key="1">
    <citation type="submission" date="2018-11" db="EMBL/GenBank/DDBJ databases">
        <title>Gemmobacter sp. nov., YIM 102744-1 draft genome.</title>
        <authorList>
            <person name="Li G."/>
            <person name="Jiang Y."/>
        </authorList>
    </citation>
    <scope>NUCLEOTIDE SEQUENCE [LARGE SCALE GENOMIC DNA]</scope>
    <source>
        <strain evidence="14 15">YIM 102744-1</strain>
    </source>
</reference>
<comment type="caution">
    <text evidence="14">The sequence shown here is derived from an EMBL/GenBank/DDBJ whole genome shotgun (WGS) entry which is preliminary data.</text>
</comment>
<dbReference type="PIRSF" id="PIRSF036643">
    <property type="entry name" value="FDH_alpha"/>
    <property type="match status" value="1"/>
</dbReference>
<evidence type="ECO:0000256" key="9">
    <source>
        <dbReference type="ARBA" id="ARBA00023014"/>
    </source>
</evidence>
<dbReference type="FunFam" id="3.10.20.740:FF:000005">
    <property type="entry name" value="NADH:ubiquinone oxidoreductase subunit"/>
    <property type="match status" value="1"/>
</dbReference>
<dbReference type="InterPro" id="IPR017900">
    <property type="entry name" value="4Fe4S_Fe_S_CS"/>
</dbReference>
<dbReference type="EMBL" id="RRAZ01000014">
    <property type="protein sequence ID" value="RRH74302.1"/>
    <property type="molecule type" value="Genomic_DNA"/>
</dbReference>
<dbReference type="SUPFAM" id="SSF54862">
    <property type="entry name" value="4Fe-4S ferredoxins"/>
    <property type="match status" value="1"/>
</dbReference>
<name>A0A3P3DL14_9RHOB</name>
<dbReference type="OrthoDB" id="9816402at2"/>
<dbReference type="FunFam" id="3.30.70.20:FF:000035">
    <property type="entry name" value="Iron hydrogenase 1"/>
    <property type="match status" value="1"/>
</dbReference>
<dbReference type="GO" id="GO:0051539">
    <property type="term" value="F:4 iron, 4 sulfur cluster binding"/>
    <property type="evidence" value="ECO:0007669"/>
    <property type="project" value="UniProtKB-KW"/>
</dbReference>
<dbReference type="SMART" id="SM00929">
    <property type="entry name" value="NADH-G_4Fe-4S_3"/>
    <property type="match status" value="1"/>
</dbReference>
<evidence type="ECO:0000256" key="1">
    <source>
        <dbReference type="ARBA" id="ARBA00005404"/>
    </source>
</evidence>
<dbReference type="PROSITE" id="PS00932">
    <property type="entry name" value="MOLYBDOPTERIN_PROK_3"/>
    <property type="match status" value="1"/>
</dbReference>
<dbReference type="PROSITE" id="PS51839">
    <property type="entry name" value="4FE4S_HC3"/>
    <property type="match status" value="1"/>
</dbReference>
<dbReference type="RefSeq" id="WP_124965073.1">
    <property type="nucleotide sequence ID" value="NZ_RRAZ01000014.1"/>
</dbReference>
<evidence type="ECO:0000259" key="11">
    <source>
        <dbReference type="PROSITE" id="PS51379"/>
    </source>
</evidence>
<dbReference type="InterPro" id="IPR001041">
    <property type="entry name" value="2Fe-2S_ferredoxin-type"/>
</dbReference>
<keyword evidence="15" id="KW-1185">Reference proteome</keyword>
<comment type="similarity">
    <text evidence="1">Belongs to the complex I 75 kDa subunit family.</text>
</comment>
<dbReference type="Gene3D" id="3.40.50.740">
    <property type="match status" value="1"/>
</dbReference>
<evidence type="ECO:0000256" key="5">
    <source>
        <dbReference type="ARBA" id="ARBA00022723"/>
    </source>
</evidence>
<dbReference type="InterPro" id="IPR006657">
    <property type="entry name" value="MoPterin_dinucl-bd_dom"/>
</dbReference>
<evidence type="ECO:0000259" key="10">
    <source>
        <dbReference type="PROSITE" id="PS51085"/>
    </source>
</evidence>
<dbReference type="InterPro" id="IPR050123">
    <property type="entry name" value="Prok_molybdopt-oxidoreductase"/>
</dbReference>
<proteinExistence type="inferred from homology"/>
<dbReference type="FunFam" id="2.20.25.90:FF:000001">
    <property type="entry name" value="Formate dehydrogenase subunit alpha"/>
    <property type="match status" value="1"/>
</dbReference>
<evidence type="ECO:0000259" key="12">
    <source>
        <dbReference type="PROSITE" id="PS51669"/>
    </source>
</evidence>
<evidence type="ECO:0000256" key="8">
    <source>
        <dbReference type="ARBA" id="ARBA00023004"/>
    </source>
</evidence>
<dbReference type="InterPro" id="IPR009010">
    <property type="entry name" value="Asp_de-COase-like_dom_sf"/>
</dbReference>
<dbReference type="Pfam" id="PF04879">
    <property type="entry name" value="Molybdop_Fe4S4"/>
    <property type="match status" value="1"/>
</dbReference>
<accession>A0A3P3DL14</accession>